<feature type="domain" description="Mandelate racemase/muconate lactonizing enzyme C-terminal" evidence="4">
    <location>
        <begin position="148"/>
        <end position="240"/>
    </location>
</feature>
<name>A0ABV7BWW4_9PROT</name>
<organism evidence="5 6">
    <name type="scientific">Falsiroseomonas tokyonensis</name>
    <dbReference type="NCBI Taxonomy" id="430521"/>
    <lineage>
        <taxon>Bacteria</taxon>
        <taxon>Pseudomonadati</taxon>
        <taxon>Pseudomonadota</taxon>
        <taxon>Alphaproteobacteria</taxon>
        <taxon>Acetobacterales</taxon>
        <taxon>Roseomonadaceae</taxon>
        <taxon>Falsiroseomonas</taxon>
    </lineage>
</organism>
<proteinExistence type="predicted"/>
<dbReference type="InterPro" id="IPR013341">
    <property type="entry name" value="Mandelate_racemase_N_dom"/>
</dbReference>
<reference evidence="6" key="1">
    <citation type="journal article" date="2019" name="Int. J. Syst. Evol. Microbiol.">
        <title>The Global Catalogue of Microorganisms (GCM) 10K type strain sequencing project: providing services to taxonomists for standard genome sequencing and annotation.</title>
        <authorList>
            <consortium name="The Broad Institute Genomics Platform"/>
            <consortium name="The Broad Institute Genome Sequencing Center for Infectious Disease"/>
            <person name="Wu L."/>
            <person name="Ma J."/>
        </authorList>
    </citation>
    <scope>NUCLEOTIDE SEQUENCE [LARGE SCALE GENOMIC DNA]</scope>
    <source>
        <strain evidence="6">CGMCC 1.16855</strain>
    </source>
</reference>
<dbReference type="EMBL" id="JBHRSB010000005">
    <property type="protein sequence ID" value="MFC3001579.1"/>
    <property type="molecule type" value="Genomic_DNA"/>
</dbReference>
<dbReference type="SFLD" id="SFLDS00001">
    <property type="entry name" value="Enolase"/>
    <property type="match status" value="1"/>
</dbReference>
<dbReference type="InterPro" id="IPR013342">
    <property type="entry name" value="Mandelate_racemase_C"/>
</dbReference>
<dbReference type="CDD" id="cd03316">
    <property type="entry name" value="MR_like"/>
    <property type="match status" value="1"/>
</dbReference>
<comment type="caution">
    <text evidence="5">The sequence shown here is derived from an EMBL/GenBank/DDBJ whole genome shotgun (WGS) entry which is preliminary data.</text>
</comment>
<evidence type="ECO:0000259" key="4">
    <source>
        <dbReference type="SMART" id="SM00922"/>
    </source>
</evidence>
<dbReference type="InterPro" id="IPR029065">
    <property type="entry name" value="Enolase_C-like"/>
</dbReference>
<evidence type="ECO:0000256" key="1">
    <source>
        <dbReference type="ARBA" id="ARBA00001946"/>
    </source>
</evidence>
<evidence type="ECO:0000256" key="2">
    <source>
        <dbReference type="ARBA" id="ARBA00022723"/>
    </source>
</evidence>
<gene>
    <name evidence="5" type="ORF">ACFOD3_16865</name>
</gene>
<dbReference type="Pfam" id="PF02746">
    <property type="entry name" value="MR_MLE_N"/>
    <property type="match status" value="1"/>
</dbReference>
<keyword evidence="6" id="KW-1185">Reference proteome</keyword>
<accession>A0ABV7BWW4</accession>
<evidence type="ECO:0000313" key="5">
    <source>
        <dbReference type="EMBL" id="MFC3001579.1"/>
    </source>
</evidence>
<dbReference type="PANTHER" id="PTHR13794:SF58">
    <property type="entry name" value="MITOCHONDRIAL ENOLASE SUPERFAMILY MEMBER 1"/>
    <property type="match status" value="1"/>
</dbReference>
<dbReference type="InterPro" id="IPR046945">
    <property type="entry name" value="RHMD-like"/>
</dbReference>
<dbReference type="PANTHER" id="PTHR13794">
    <property type="entry name" value="ENOLASE SUPERFAMILY, MANDELATE RACEMASE"/>
    <property type="match status" value="1"/>
</dbReference>
<evidence type="ECO:0000256" key="3">
    <source>
        <dbReference type="ARBA" id="ARBA00022842"/>
    </source>
</evidence>
<dbReference type="Proteomes" id="UP001595420">
    <property type="component" value="Unassembled WGS sequence"/>
</dbReference>
<keyword evidence="2" id="KW-0479">Metal-binding</keyword>
<sequence>MRITFVETRLHRGDFIYGAGPTSAGGNLRLTRMDTLLVRVETDIGLHGWGEGFGFALAQTTQDAVDRLIGPACLGQDARDIAGIGRMLARRFHNYGRNGPVGFGLSAIDIALWDIAGKAAGVPLHVLLGNGRRDAVPAYASLLRYGVAADVARNTAEAVRRGYREIKLHEVDLACIQAARAEAGALPLMLDINCAWDGLPAARDFCAAVRGMNIGWVEEPLWPPEDFAGLAALRQDAVVPISAGENLGGVEDFGRLFAAGAVDVAQPSATKHGGVSGLLAVAALAQRAGVRVVPHSPYFGPGLLATLQVLAAMEQAAPLEIYFADLATPLYPALRPVNGMVAVPHGPGLGLEPSL</sequence>
<dbReference type="Pfam" id="PF13378">
    <property type="entry name" value="MR_MLE_C"/>
    <property type="match status" value="1"/>
</dbReference>
<evidence type="ECO:0000313" key="6">
    <source>
        <dbReference type="Proteomes" id="UP001595420"/>
    </source>
</evidence>
<keyword evidence="3" id="KW-0460">Magnesium</keyword>
<protein>
    <submittedName>
        <fullName evidence="5">Mandelate racemase/muconate lactonizing enzyme family protein</fullName>
    </submittedName>
</protein>
<dbReference type="RefSeq" id="WP_216837669.1">
    <property type="nucleotide sequence ID" value="NZ_JAFNJS010000005.1"/>
</dbReference>
<dbReference type="SMART" id="SM00922">
    <property type="entry name" value="MR_MLE"/>
    <property type="match status" value="1"/>
</dbReference>
<comment type="cofactor">
    <cofactor evidence="1">
        <name>Mg(2+)</name>
        <dbReference type="ChEBI" id="CHEBI:18420"/>
    </cofactor>
</comment>